<dbReference type="Proteomes" id="UP000094757">
    <property type="component" value="Chromosome"/>
</dbReference>
<accession>A0A1B3WE70</accession>
<feature type="domain" description="DUF1858" evidence="1">
    <location>
        <begin position="182"/>
        <end position="230"/>
    </location>
</feature>
<reference evidence="4" key="2">
    <citation type="submission" date="2016-08" db="EMBL/GenBank/DDBJ databases">
        <authorList>
            <person name="Holder M.E."/>
            <person name="Ajami N.J."/>
            <person name="Petrosino J.F."/>
        </authorList>
    </citation>
    <scope>NUCLEOTIDE SEQUENCE [LARGE SCALE GENOMIC DNA]</scope>
    <source>
        <strain evidence="4">F0677</strain>
    </source>
</reference>
<proteinExistence type="predicted"/>
<evidence type="ECO:0000313" key="4">
    <source>
        <dbReference type="Proteomes" id="UP000094757"/>
    </source>
</evidence>
<evidence type="ECO:0000313" key="2">
    <source>
        <dbReference type="EMBL" id="AOH39260.1"/>
    </source>
</evidence>
<dbReference type="NCBIfam" id="TIGR03980">
    <property type="entry name" value="prismane_assoc"/>
    <property type="match status" value="1"/>
</dbReference>
<organism evidence="2 4">
    <name type="scientific">Dialister pneumosintes</name>
    <dbReference type="NCBI Taxonomy" id="39950"/>
    <lineage>
        <taxon>Bacteria</taxon>
        <taxon>Bacillati</taxon>
        <taxon>Bacillota</taxon>
        <taxon>Negativicutes</taxon>
        <taxon>Veillonellales</taxon>
        <taxon>Veillonellaceae</taxon>
        <taxon>Dialister</taxon>
    </lineage>
</organism>
<sequence length="311" mass="35150">MNPTLFFSLSVDFIPDMQDGRQSFIEKMKETATLYQSPFSFDAKDRPTIEKITSANLLKILPTLDLSAFGTWPSCILTCTIQSNHTVYSIGMSDGWDIYIGNKNFFAFAQFPADALQIMEEACLYYINNTENQSFQEFVAQIGFDSFRDTILGNINPSTNAQSMHIDNPAFNLKEGDFVRPEHNIMQIIDVYPDMAPFLMEYGMSCVGCFISYEENLWQGAQSHGLDVFEILGEMNEYIADKYNKKVISKETPMEDIITLYPQLLGILQSFHLEMPADMQTPLGAICNKANVNVNDVINACDDKLRGVSEI</sequence>
<dbReference type="SUPFAM" id="SSF140683">
    <property type="entry name" value="SP0561-like"/>
    <property type="match status" value="1"/>
</dbReference>
<dbReference type="Pfam" id="PF08984">
    <property type="entry name" value="DUF1858"/>
    <property type="match status" value="1"/>
</dbReference>
<evidence type="ECO:0000313" key="5">
    <source>
        <dbReference type="Proteomes" id="UP000266262"/>
    </source>
</evidence>
<reference evidence="3 5" key="3">
    <citation type="submission" date="2018-08" db="EMBL/GenBank/DDBJ databases">
        <title>Draft genome sequence of Dialister pneumosintes KCOM 1685.</title>
        <authorList>
            <person name="Kook J.-K."/>
            <person name="Park S.-N."/>
            <person name="Lim Y.K."/>
        </authorList>
    </citation>
    <scope>NUCLEOTIDE SEQUENCE [LARGE SCALE GENOMIC DNA]</scope>
    <source>
        <strain evidence="3 5">KCOM 1685</strain>
    </source>
</reference>
<dbReference type="KEGG" id="dpn:BCB69_04375"/>
<evidence type="ECO:0000313" key="3">
    <source>
        <dbReference type="EMBL" id="RID94845.1"/>
    </source>
</evidence>
<dbReference type="RefSeq" id="WP_022513704.1">
    <property type="nucleotide sequence ID" value="NZ_CP017037.1"/>
</dbReference>
<protein>
    <submittedName>
        <fullName evidence="3">DUF1858 domain-containing protein</fullName>
    </submittedName>
    <submittedName>
        <fullName evidence="2">Disulfide oxidoreductase</fullName>
    </submittedName>
</protein>
<dbReference type="AlphaFoldDB" id="A0A1B3WE70"/>
<keyword evidence="5" id="KW-1185">Reference proteome</keyword>
<name>A0A1B3WE70_9FIRM</name>
<dbReference type="InterPro" id="IPR023883">
    <property type="entry name" value="CHP03980_redox-disulphide"/>
</dbReference>
<dbReference type="EMBL" id="QWKU01000001">
    <property type="protein sequence ID" value="RID94845.1"/>
    <property type="molecule type" value="Genomic_DNA"/>
</dbReference>
<dbReference type="EMBL" id="CP017037">
    <property type="protein sequence ID" value="AOH39260.1"/>
    <property type="molecule type" value="Genomic_DNA"/>
</dbReference>
<dbReference type="STRING" id="39950.BCB69_04375"/>
<dbReference type="OrthoDB" id="9800558at2"/>
<dbReference type="InterPro" id="IPR015077">
    <property type="entry name" value="DUF1858"/>
</dbReference>
<dbReference type="PANTHER" id="PTHR39341">
    <property type="entry name" value="BSL7085 PROTEIN"/>
    <property type="match status" value="1"/>
</dbReference>
<evidence type="ECO:0000259" key="1">
    <source>
        <dbReference type="Pfam" id="PF08984"/>
    </source>
</evidence>
<dbReference type="PANTHER" id="PTHR39341:SF1">
    <property type="entry name" value="DUF1858 DOMAIN-CONTAINING PROTEIN"/>
    <property type="match status" value="1"/>
</dbReference>
<dbReference type="Proteomes" id="UP000266262">
    <property type="component" value="Unassembled WGS sequence"/>
</dbReference>
<dbReference type="Gene3D" id="1.10.3910.10">
    <property type="entry name" value="SP0561-like"/>
    <property type="match status" value="1"/>
</dbReference>
<reference evidence="2" key="1">
    <citation type="submission" date="2016-08" db="EMBL/GenBank/DDBJ databases">
        <authorList>
            <person name="Seilhamer J.J."/>
        </authorList>
    </citation>
    <scope>NUCLEOTIDE SEQUENCE [LARGE SCALE GENOMIC DNA]</scope>
    <source>
        <strain evidence="2">F0677</strain>
    </source>
</reference>
<dbReference type="InterPro" id="IPR038062">
    <property type="entry name" value="ScdA-like_N_sf"/>
</dbReference>
<gene>
    <name evidence="2" type="ORF">BCB69_04375</name>
    <name evidence="3" type="ORF">DX915_05030</name>
</gene>